<dbReference type="Pfam" id="PF17906">
    <property type="entry name" value="HTH_48"/>
    <property type="match status" value="1"/>
</dbReference>
<reference evidence="2" key="1">
    <citation type="submission" date="2021-02" db="EMBL/GenBank/DDBJ databases">
        <authorList>
            <person name="Nowell W R."/>
        </authorList>
    </citation>
    <scope>NUCLEOTIDE SEQUENCE</scope>
</reference>
<feature type="domain" description="Mos1 transposase HTH" evidence="1">
    <location>
        <begin position="19"/>
        <end position="51"/>
    </location>
</feature>
<gene>
    <name evidence="2" type="ORF">EDS130_LOCUS17036</name>
</gene>
<dbReference type="PANTHER" id="PTHR46060:SF1">
    <property type="entry name" value="MARINER MOS1 TRANSPOSASE-LIKE PROTEIN"/>
    <property type="match status" value="1"/>
</dbReference>
<dbReference type="InterPro" id="IPR041426">
    <property type="entry name" value="Mos1_HTH"/>
</dbReference>
<protein>
    <recommendedName>
        <fullName evidence="1">Mos1 transposase HTH domain-containing protein</fullName>
    </recommendedName>
</protein>
<accession>A0A814JX34</accession>
<dbReference type="Gene3D" id="3.30.420.10">
    <property type="entry name" value="Ribonuclease H-like superfamily/Ribonuclease H"/>
    <property type="match status" value="1"/>
</dbReference>
<dbReference type="Proteomes" id="UP000663852">
    <property type="component" value="Unassembled WGS sequence"/>
</dbReference>
<dbReference type="EMBL" id="CAJNOJ010000075">
    <property type="protein sequence ID" value="CAF1043218.1"/>
    <property type="molecule type" value="Genomic_DNA"/>
</dbReference>
<organism evidence="2 3">
    <name type="scientific">Adineta ricciae</name>
    <name type="common">Rotifer</name>
    <dbReference type="NCBI Taxonomy" id="249248"/>
    <lineage>
        <taxon>Eukaryota</taxon>
        <taxon>Metazoa</taxon>
        <taxon>Spiralia</taxon>
        <taxon>Gnathifera</taxon>
        <taxon>Rotifera</taxon>
        <taxon>Eurotatoria</taxon>
        <taxon>Bdelloidea</taxon>
        <taxon>Adinetida</taxon>
        <taxon>Adinetidae</taxon>
        <taxon>Adineta</taxon>
    </lineage>
</organism>
<dbReference type="GO" id="GO:0003676">
    <property type="term" value="F:nucleic acid binding"/>
    <property type="evidence" value="ECO:0007669"/>
    <property type="project" value="InterPro"/>
</dbReference>
<sequence>MDKEKFRFYIKVRTALNIEATTIHDELHNVFGDDAPSYRTVARWVQWFRDGREVVEEEERSGRPVTESTPENIQEVQNIVTDDPHVTIDKIQDHTGLSYGKQQRPRSGPHAIKLHHDNGGPHVHEAVLDYLRSEGVAIIPQPPNSPDISPCDFWLFDLIKRNLADQSDAESLHHATTEFMYSLDKEEYKKTFEKWIQRMQLCVDNEGHYFEHFMK</sequence>
<name>A0A814JX34_ADIRI</name>
<evidence type="ECO:0000313" key="3">
    <source>
        <dbReference type="Proteomes" id="UP000663852"/>
    </source>
</evidence>
<dbReference type="InterPro" id="IPR052709">
    <property type="entry name" value="Transposase-MT_Hybrid"/>
</dbReference>
<dbReference type="OrthoDB" id="10017160at2759"/>
<evidence type="ECO:0000259" key="1">
    <source>
        <dbReference type="Pfam" id="PF17906"/>
    </source>
</evidence>
<proteinExistence type="predicted"/>
<dbReference type="AlphaFoldDB" id="A0A814JX34"/>
<dbReference type="Gene3D" id="1.10.10.1450">
    <property type="match status" value="1"/>
</dbReference>
<evidence type="ECO:0000313" key="2">
    <source>
        <dbReference type="EMBL" id="CAF1043218.1"/>
    </source>
</evidence>
<comment type="caution">
    <text evidence="2">The sequence shown here is derived from an EMBL/GenBank/DDBJ whole genome shotgun (WGS) entry which is preliminary data.</text>
</comment>
<dbReference type="InterPro" id="IPR036397">
    <property type="entry name" value="RNaseH_sf"/>
</dbReference>
<dbReference type="PANTHER" id="PTHR46060">
    <property type="entry name" value="MARINER MOS1 TRANSPOSASE-LIKE PROTEIN"/>
    <property type="match status" value="1"/>
</dbReference>